<evidence type="ECO:0000259" key="2">
    <source>
        <dbReference type="Pfam" id="PF00248"/>
    </source>
</evidence>
<proteinExistence type="predicted"/>
<reference evidence="3 4" key="1">
    <citation type="submission" date="2019-12" db="EMBL/GenBank/DDBJ databases">
        <title>Genomic-based taxomic classification of the family Erythrobacteraceae.</title>
        <authorList>
            <person name="Xu L."/>
        </authorList>
    </citation>
    <scope>NUCLEOTIDE SEQUENCE [LARGE SCALE GENOMIC DNA]</scope>
    <source>
        <strain evidence="3 4">RC4-10-4</strain>
    </source>
</reference>
<gene>
    <name evidence="3" type="ORF">GRI62_13850</name>
</gene>
<dbReference type="SUPFAM" id="SSF51430">
    <property type="entry name" value="NAD(P)-linked oxidoreductase"/>
    <property type="match status" value="1"/>
</dbReference>
<dbReference type="FunFam" id="3.20.20.100:FF:000004">
    <property type="entry name" value="Oxidoreductase, aldo/keto reductase"/>
    <property type="match status" value="1"/>
</dbReference>
<organism evidence="3 4">
    <name type="scientific">Aurantiacibacter arachoides</name>
    <dbReference type="NCBI Taxonomy" id="1850444"/>
    <lineage>
        <taxon>Bacteria</taxon>
        <taxon>Pseudomonadati</taxon>
        <taxon>Pseudomonadota</taxon>
        <taxon>Alphaproteobacteria</taxon>
        <taxon>Sphingomonadales</taxon>
        <taxon>Erythrobacteraceae</taxon>
        <taxon>Aurantiacibacter</taxon>
    </lineage>
</organism>
<dbReference type="OrthoDB" id="7181835at2"/>
<comment type="caution">
    <text evidence="3">The sequence shown here is derived from an EMBL/GenBank/DDBJ whole genome shotgun (WGS) entry which is preliminary data.</text>
</comment>
<keyword evidence="1" id="KW-0560">Oxidoreductase</keyword>
<sequence length="348" mass="37153">MHYNKLGPTGLFVSELCLGTMTFGGGEGMWQKIGKVQQEDASALLRQAVDAGINFVDTANVYAEGLSETITGQAIRDLGLARDEVVLATKALGPMGEGINQRGAGRGHLLHAIDASLERLGMDYVDLYQIHGVDPETPVEETLRALDTIVTSGRARYVGVSNWAAWQIARALGLAERLGITAPISLQAYYSLAGRGLEREIAPMLKAEGLGLMVWSPLAGGFLSGKYTRDGEAEGRRAEFDFPPIDKDRGFDAVDAMRAIAGAHGCTVAQVALAWLLAKPVVTSVIVGAKTPEQLGDNLKAVDVKLTQADMETLDAVSALAPEYPGWMIERQATYRSGGRAGDAPKRD</sequence>
<feature type="domain" description="NADP-dependent oxidoreductase" evidence="2">
    <location>
        <begin position="15"/>
        <end position="318"/>
    </location>
</feature>
<dbReference type="GO" id="GO:0005829">
    <property type="term" value="C:cytosol"/>
    <property type="evidence" value="ECO:0007669"/>
    <property type="project" value="TreeGrafter"/>
</dbReference>
<dbReference type="InterPro" id="IPR023210">
    <property type="entry name" value="NADP_OxRdtase_dom"/>
</dbReference>
<dbReference type="GO" id="GO:0016491">
    <property type="term" value="F:oxidoreductase activity"/>
    <property type="evidence" value="ECO:0007669"/>
    <property type="project" value="UniProtKB-KW"/>
</dbReference>
<dbReference type="PANTHER" id="PTHR43364">
    <property type="entry name" value="NADH-SPECIFIC METHYLGLYOXAL REDUCTASE-RELATED"/>
    <property type="match status" value="1"/>
</dbReference>
<dbReference type="Pfam" id="PF00248">
    <property type="entry name" value="Aldo_ket_red"/>
    <property type="match status" value="1"/>
</dbReference>
<dbReference type="RefSeq" id="WP_131451295.1">
    <property type="nucleotide sequence ID" value="NZ_BMJK01000001.1"/>
</dbReference>
<dbReference type="EMBL" id="WTYH01000001">
    <property type="protein sequence ID" value="MXO94683.1"/>
    <property type="molecule type" value="Genomic_DNA"/>
</dbReference>
<name>A0A845A299_9SPHN</name>
<evidence type="ECO:0000256" key="1">
    <source>
        <dbReference type="ARBA" id="ARBA00023002"/>
    </source>
</evidence>
<dbReference type="Proteomes" id="UP000460626">
    <property type="component" value="Unassembled WGS sequence"/>
</dbReference>
<evidence type="ECO:0000313" key="3">
    <source>
        <dbReference type="EMBL" id="MXO94683.1"/>
    </source>
</evidence>
<accession>A0A845A299</accession>
<dbReference type="PANTHER" id="PTHR43364:SF18">
    <property type="entry name" value="OXIDOREDUCTASE"/>
    <property type="match status" value="1"/>
</dbReference>
<dbReference type="CDD" id="cd19091">
    <property type="entry name" value="AKR_PsAKR"/>
    <property type="match status" value="1"/>
</dbReference>
<keyword evidence="4" id="KW-1185">Reference proteome</keyword>
<dbReference type="Gene3D" id="3.20.20.100">
    <property type="entry name" value="NADP-dependent oxidoreductase domain"/>
    <property type="match status" value="1"/>
</dbReference>
<protein>
    <submittedName>
        <fullName evidence="3">Aldo/keto reductase</fullName>
    </submittedName>
</protein>
<dbReference type="InterPro" id="IPR050523">
    <property type="entry name" value="AKR_Detox_Biosynth"/>
</dbReference>
<dbReference type="AlphaFoldDB" id="A0A845A299"/>
<evidence type="ECO:0000313" key="4">
    <source>
        <dbReference type="Proteomes" id="UP000460626"/>
    </source>
</evidence>
<dbReference type="InterPro" id="IPR036812">
    <property type="entry name" value="NAD(P)_OxRdtase_dom_sf"/>
</dbReference>